<evidence type="ECO:0000313" key="2">
    <source>
        <dbReference type="EMBL" id="MCI68235.1"/>
    </source>
</evidence>
<sequence length="68" mass="7288">IITTYSTTITTPRPPPSQRPPTSQRPPYPPLPPPPTATNRDLNQSTRDTGKTGPTAAGDQGKVLLRIV</sequence>
<evidence type="ECO:0000256" key="1">
    <source>
        <dbReference type="SAM" id="MobiDB-lite"/>
    </source>
</evidence>
<accession>A0A392U911</accession>
<dbReference type="EMBL" id="LXQA010732983">
    <property type="protein sequence ID" value="MCI68235.1"/>
    <property type="molecule type" value="Genomic_DNA"/>
</dbReference>
<organism evidence="2 3">
    <name type="scientific">Trifolium medium</name>
    <dbReference type="NCBI Taxonomy" id="97028"/>
    <lineage>
        <taxon>Eukaryota</taxon>
        <taxon>Viridiplantae</taxon>
        <taxon>Streptophyta</taxon>
        <taxon>Embryophyta</taxon>
        <taxon>Tracheophyta</taxon>
        <taxon>Spermatophyta</taxon>
        <taxon>Magnoliopsida</taxon>
        <taxon>eudicotyledons</taxon>
        <taxon>Gunneridae</taxon>
        <taxon>Pentapetalae</taxon>
        <taxon>rosids</taxon>
        <taxon>fabids</taxon>
        <taxon>Fabales</taxon>
        <taxon>Fabaceae</taxon>
        <taxon>Papilionoideae</taxon>
        <taxon>50 kb inversion clade</taxon>
        <taxon>NPAAA clade</taxon>
        <taxon>Hologalegina</taxon>
        <taxon>IRL clade</taxon>
        <taxon>Trifolieae</taxon>
        <taxon>Trifolium</taxon>
    </lineage>
</organism>
<protein>
    <submittedName>
        <fullName evidence="2">Uncharacterized protein</fullName>
    </submittedName>
</protein>
<proteinExistence type="predicted"/>
<comment type="caution">
    <text evidence="2">The sequence shown here is derived from an EMBL/GenBank/DDBJ whole genome shotgun (WGS) entry which is preliminary data.</text>
</comment>
<evidence type="ECO:0000313" key="3">
    <source>
        <dbReference type="Proteomes" id="UP000265520"/>
    </source>
</evidence>
<feature type="compositionally biased region" description="Low complexity" evidence="1">
    <location>
        <begin position="1"/>
        <end position="11"/>
    </location>
</feature>
<reference evidence="2 3" key="1">
    <citation type="journal article" date="2018" name="Front. Plant Sci.">
        <title>Red Clover (Trifolium pratense) and Zigzag Clover (T. medium) - A Picture of Genomic Similarities and Differences.</title>
        <authorList>
            <person name="Dluhosova J."/>
            <person name="Istvanek J."/>
            <person name="Nedelnik J."/>
            <person name="Repkova J."/>
        </authorList>
    </citation>
    <scope>NUCLEOTIDE SEQUENCE [LARGE SCALE GENOMIC DNA]</scope>
    <source>
        <strain evidence="3">cv. 10/8</strain>
        <tissue evidence="2">Leaf</tissue>
    </source>
</reference>
<feature type="non-terminal residue" evidence="2">
    <location>
        <position position="1"/>
    </location>
</feature>
<feature type="compositionally biased region" description="Pro residues" evidence="1">
    <location>
        <begin position="12"/>
        <end position="36"/>
    </location>
</feature>
<dbReference type="AlphaFoldDB" id="A0A392U911"/>
<feature type="compositionally biased region" description="Polar residues" evidence="1">
    <location>
        <begin position="37"/>
        <end position="47"/>
    </location>
</feature>
<feature type="region of interest" description="Disordered" evidence="1">
    <location>
        <begin position="1"/>
        <end position="68"/>
    </location>
</feature>
<keyword evidence="3" id="KW-1185">Reference proteome</keyword>
<dbReference type="Proteomes" id="UP000265520">
    <property type="component" value="Unassembled WGS sequence"/>
</dbReference>
<name>A0A392U911_9FABA</name>